<keyword evidence="3" id="KW-1185">Reference proteome</keyword>
<protein>
    <recommendedName>
        <fullName evidence="1">DUF7344 domain-containing protein</fullName>
    </recommendedName>
</protein>
<organism evidence="2 3">
    <name type="scientific">Halorarum salinum</name>
    <dbReference type="NCBI Taxonomy" id="2743089"/>
    <lineage>
        <taxon>Archaea</taxon>
        <taxon>Methanobacteriati</taxon>
        <taxon>Methanobacteriota</taxon>
        <taxon>Stenosarchaea group</taxon>
        <taxon>Halobacteria</taxon>
        <taxon>Halobacteriales</taxon>
        <taxon>Haloferacaceae</taxon>
        <taxon>Halorarum</taxon>
    </lineage>
</organism>
<sequence length="248" mass="25918">MRETPESTRTEVDEGPGLAAVPRRELELLAASMRSPRRRAVLATLRTAGGLPLTELATRVAARERGVEPAEVSDDRHESVLISLHHTHVPKLAEAGAVDRAGRSESAVVRPTTSVSDGDWTEAVEAAVREEGAGEAVTALLADPRRAHVAELLGEADGPLALDDVATAVAEAEHEGPPGPSERAVTSTAVSLHHSHLPKLADVGVVEYDADERTVSPGTLPDARLAALDVAAADRHEVAASALRDGAD</sequence>
<evidence type="ECO:0000259" key="1">
    <source>
        <dbReference type="Pfam" id="PF24035"/>
    </source>
</evidence>
<feature type="domain" description="DUF7344" evidence="1">
    <location>
        <begin position="34"/>
        <end position="100"/>
    </location>
</feature>
<dbReference type="Gene3D" id="1.10.10.10">
    <property type="entry name" value="Winged helix-like DNA-binding domain superfamily/Winged helix DNA-binding domain"/>
    <property type="match status" value="1"/>
</dbReference>
<dbReference type="Proteomes" id="UP000509626">
    <property type="component" value="Chromosome"/>
</dbReference>
<dbReference type="OrthoDB" id="331021at2157"/>
<evidence type="ECO:0000313" key="3">
    <source>
        <dbReference type="Proteomes" id="UP000509626"/>
    </source>
</evidence>
<proteinExistence type="predicted"/>
<feature type="domain" description="DUF7344" evidence="1">
    <location>
        <begin position="140"/>
        <end position="216"/>
    </location>
</feature>
<dbReference type="AlphaFoldDB" id="A0A7D5L920"/>
<name>A0A7D5L920_9EURY</name>
<dbReference type="InterPro" id="IPR055768">
    <property type="entry name" value="DUF7344"/>
</dbReference>
<dbReference type="EMBL" id="CP058579">
    <property type="protein sequence ID" value="QLG60954.1"/>
    <property type="molecule type" value="Genomic_DNA"/>
</dbReference>
<dbReference type="GeneID" id="56036606"/>
<gene>
    <name evidence="2" type="ORF">HUG12_04065</name>
</gene>
<reference evidence="2 3" key="1">
    <citation type="submission" date="2020-06" db="EMBL/GenBank/DDBJ databases">
        <title>NJ-3-1, isolated from saline soil.</title>
        <authorList>
            <person name="Cui H.L."/>
            <person name="Shi X."/>
        </authorList>
    </citation>
    <scope>NUCLEOTIDE SEQUENCE [LARGE SCALE GENOMIC DNA]</scope>
    <source>
        <strain evidence="2 3">NJ-3-1</strain>
    </source>
</reference>
<dbReference type="InterPro" id="IPR036388">
    <property type="entry name" value="WH-like_DNA-bd_sf"/>
</dbReference>
<evidence type="ECO:0000313" key="2">
    <source>
        <dbReference type="EMBL" id="QLG60954.1"/>
    </source>
</evidence>
<dbReference type="KEGG" id="halu:HUG12_04065"/>
<dbReference type="RefSeq" id="WP_179267539.1">
    <property type="nucleotide sequence ID" value="NZ_CP058579.1"/>
</dbReference>
<dbReference type="Pfam" id="PF24035">
    <property type="entry name" value="DUF7344"/>
    <property type="match status" value="2"/>
</dbReference>
<accession>A0A7D5L920</accession>